<dbReference type="GO" id="GO:0000166">
    <property type="term" value="F:nucleotide binding"/>
    <property type="evidence" value="ECO:0007669"/>
    <property type="project" value="UniProtKB-KW"/>
</dbReference>
<name>A0A5Q2MYC6_9FIRM</name>
<protein>
    <recommendedName>
        <fullName evidence="8">DUF86 domain-containing protein</fullName>
    </recommendedName>
</protein>
<gene>
    <name evidence="6" type="ORF">FTV88_0214</name>
</gene>
<evidence type="ECO:0000313" key="6">
    <source>
        <dbReference type="EMBL" id="QGG46393.1"/>
    </source>
</evidence>
<sequence length="116" mass="13837">MIINQRDRIYLIHMLDSIEKIETYLQVISQEEFYQSTQLQDAVIRRLEIIGEAANKVSREFQQRNVGIPWSMIISMRNMLIHEYFGVDLEIVWDTYVHNLPELKNRLVCLLNESQP</sequence>
<organism evidence="6 7">
    <name type="scientific">Heliorestis convoluta</name>
    <dbReference type="NCBI Taxonomy" id="356322"/>
    <lineage>
        <taxon>Bacteria</taxon>
        <taxon>Bacillati</taxon>
        <taxon>Bacillota</taxon>
        <taxon>Clostridia</taxon>
        <taxon>Eubacteriales</taxon>
        <taxon>Heliobacteriaceae</taxon>
        <taxon>Heliorestis</taxon>
    </lineage>
</organism>
<keyword evidence="1" id="KW-0597">Phosphoprotein</keyword>
<dbReference type="PANTHER" id="PTHR34139:SF1">
    <property type="entry name" value="RNASE MJ1380-RELATED"/>
    <property type="match status" value="1"/>
</dbReference>
<dbReference type="GO" id="GO:0110001">
    <property type="term" value="C:toxin-antitoxin complex"/>
    <property type="evidence" value="ECO:0007669"/>
    <property type="project" value="InterPro"/>
</dbReference>
<evidence type="ECO:0000256" key="4">
    <source>
        <dbReference type="ARBA" id="ARBA00022741"/>
    </source>
</evidence>
<dbReference type="KEGG" id="hcv:FTV88_0214"/>
<proteinExistence type="predicted"/>
<evidence type="ECO:0000256" key="2">
    <source>
        <dbReference type="ARBA" id="ARBA00022649"/>
    </source>
</evidence>
<reference evidence="7" key="1">
    <citation type="submission" date="2019-11" db="EMBL/GenBank/DDBJ databases">
        <title>Genome sequence of Heliorestis convoluta strain HH, an alkaliphilic and minimalistic phototrophic bacterium from a soda lake in Egypt.</title>
        <authorList>
            <person name="Dewey E.D."/>
            <person name="Stokes L.M."/>
            <person name="Burchell B.M."/>
            <person name="Shaffer K.N."/>
            <person name="Huntington A.M."/>
            <person name="Baker J.M."/>
            <person name="Nadendla S."/>
            <person name="Giglio M.G."/>
            <person name="Touchman J.W."/>
            <person name="Blankenship R.E."/>
            <person name="Madigan M.T."/>
            <person name="Sattley W.M."/>
        </authorList>
    </citation>
    <scope>NUCLEOTIDE SEQUENCE [LARGE SCALE GENOMIC DNA]</scope>
    <source>
        <strain evidence="7">HH</strain>
    </source>
</reference>
<accession>A0A5Q2MYC6</accession>
<dbReference type="GO" id="GO:0004540">
    <property type="term" value="F:RNA nuclease activity"/>
    <property type="evidence" value="ECO:0007669"/>
    <property type="project" value="InterPro"/>
</dbReference>
<evidence type="ECO:0000256" key="3">
    <source>
        <dbReference type="ARBA" id="ARBA00022722"/>
    </source>
</evidence>
<dbReference type="InterPro" id="IPR051813">
    <property type="entry name" value="HepT_RNase_toxin"/>
</dbReference>
<keyword evidence="2" id="KW-1277">Toxin-antitoxin system</keyword>
<dbReference type="EMBL" id="CP045875">
    <property type="protein sequence ID" value="QGG46393.1"/>
    <property type="molecule type" value="Genomic_DNA"/>
</dbReference>
<keyword evidence="4" id="KW-0547">Nucleotide-binding</keyword>
<evidence type="ECO:0000313" key="7">
    <source>
        <dbReference type="Proteomes" id="UP000366051"/>
    </source>
</evidence>
<keyword evidence="7" id="KW-1185">Reference proteome</keyword>
<dbReference type="Pfam" id="PF01934">
    <property type="entry name" value="HepT-like"/>
    <property type="match status" value="1"/>
</dbReference>
<evidence type="ECO:0000256" key="5">
    <source>
        <dbReference type="ARBA" id="ARBA00022801"/>
    </source>
</evidence>
<evidence type="ECO:0000256" key="1">
    <source>
        <dbReference type="ARBA" id="ARBA00022553"/>
    </source>
</evidence>
<dbReference type="OrthoDB" id="9810538at2"/>
<dbReference type="Proteomes" id="UP000366051">
    <property type="component" value="Chromosome"/>
</dbReference>
<dbReference type="RefSeq" id="WP_153723976.1">
    <property type="nucleotide sequence ID" value="NZ_CP045875.1"/>
</dbReference>
<dbReference type="InterPro" id="IPR008201">
    <property type="entry name" value="HepT-like"/>
</dbReference>
<dbReference type="AlphaFoldDB" id="A0A5Q2MYC6"/>
<dbReference type="GO" id="GO:0016787">
    <property type="term" value="F:hydrolase activity"/>
    <property type="evidence" value="ECO:0007669"/>
    <property type="project" value="UniProtKB-KW"/>
</dbReference>
<evidence type="ECO:0008006" key="8">
    <source>
        <dbReference type="Google" id="ProtNLM"/>
    </source>
</evidence>
<keyword evidence="3" id="KW-0540">Nuclease</keyword>
<keyword evidence="5" id="KW-0378">Hydrolase</keyword>
<dbReference type="PANTHER" id="PTHR34139">
    <property type="entry name" value="UPF0331 PROTEIN MJ0127"/>
    <property type="match status" value="1"/>
</dbReference>